<feature type="signal peptide" evidence="6">
    <location>
        <begin position="1"/>
        <end position="25"/>
    </location>
</feature>
<evidence type="ECO:0000313" key="7">
    <source>
        <dbReference type="EMBL" id="KAJ7192845.1"/>
    </source>
</evidence>
<gene>
    <name evidence="7" type="ORF">GGX14DRAFT_593906</name>
</gene>
<keyword evidence="5" id="KW-0186">Copper</keyword>
<accession>A0AAD6Y5W2</accession>
<name>A0AAD6Y5W2_9AGAR</name>
<evidence type="ECO:0000256" key="1">
    <source>
        <dbReference type="ARBA" id="ARBA00004141"/>
    </source>
</evidence>
<evidence type="ECO:0000256" key="6">
    <source>
        <dbReference type="SAM" id="SignalP"/>
    </source>
</evidence>
<sequence length="131" mass="14208">MPPPSASRLPLLAFLLLALVAVAHGQAVNGMDMSMDDGMSLANGTMMPMLHFSPIGDTLFFEGWVPQTRAAVFGACVGLFILTLVDRWLAANRKTRFRLHLPPFALAHDAMRGATHALQALLGFIFMLAVM</sequence>
<evidence type="ECO:0000313" key="8">
    <source>
        <dbReference type="Proteomes" id="UP001219525"/>
    </source>
</evidence>
<keyword evidence="2 5" id="KW-0812">Transmembrane</keyword>
<evidence type="ECO:0000256" key="4">
    <source>
        <dbReference type="ARBA" id="ARBA00023136"/>
    </source>
</evidence>
<dbReference type="PANTHER" id="PTHR12483">
    <property type="entry name" value="SOLUTE CARRIER FAMILY 31 COPPER TRANSPORTERS"/>
    <property type="match status" value="1"/>
</dbReference>
<evidence type="ECO:0000256" key="3">
    <source>
        <dbReference type="ARBA" id="ARBA00022989"/>
    </source>
</evidence>
<comment type="similarity">
    <text evidence="5">Belongs to the copper transporter (Ctr) (TC 1.A.56) family. SLC31A subfamily.</text>
</comment>
<comment type="caution">
    <text evidence="7">The sequence shown here is derived from an EMBL/GenBank/DDBJ whole genome shotgun (WGS) entry which is preliminary data.</text>
</comment>
<dbReference type="EMBL" id="JARJCW010000115">
    <property type="protein sequence ID" value="KAJ7192845.1"/>
    <property type="molecule type" value="Genomic_DNA"/>
</dbReference>
<dbReference type="Proteomes" id="UP001219525">
    <property type="component" value="Unassembled WGS sequence"/>
</dbReference>
<feature type="transmembrane region" description="Helical" evidence="5">
    <location>
        <begin position="70"/>
        <end position="89"/>
    </location>
</feature>
<feature type="chain" id="PRO_5042143193" description="Copper transport protein" evidence="6">
    <location>
        <begin position="26"/>
        <end position="131"/>
    </location>
</feature>
<keyword evidence="4 5" id="KW-0472">Membrane</keyword>
<protein>
    <recommendedName>
        <fullName evidence="5">Copper transport protein</fullName>
    </recommendedName>
</protein>
<dbReference type="InterPro" id="IPR007274">
    <property type="entry name" value="Cop_transporter"/>
</dbReference>
<keyword evidence="5" id="KW-0187">Copper transport</keyword>
<proteinExistence type="inferred from homology"/>
<keyword evidence="3 5" id="KW-1133">Transmembrane helix</keyword>
<keyword evidence="8" id="KW-1185">Reference proteome</keyword>
<evidence type="ECO:0000256" key="2">
    <source>
        <dbReference type="ARBA" id="ARBA00022692"/>
    </source>
</evidence>
<dbReference type="Pfam" id="PF04145">
    <property type="entry name" value="Ctr"/>
    <property type="match status" value="1"/>
</dbReference>
<keyword evidence="6" id="KW-0732">Signal</keyword>
<keyword evidence="5" id="KW-0406">Ion transport</keyword>
<dbReference type="PANTHER" id="PTHR12483:SF27">
    <property type="entry name" value="COPPER TRANSPORT PROTEIN CTR1"/>
    <property type="match status" value="1"/>
</dbReference>
<evidence type="ECO:0000256" key="5">
    <source>
        <dbReference type="RuleBase" id="RU367022"/>
    </source>
</evidence>
<dbReference type="AlphaFoldDB" id="A0AAD6Y5W2"/>
<dbReference type="GO" id="GO:0005886">
    <property type="term" value="C:plasma membrane"/>
    <property type="evidence" value="ECO:0007669"/>
    <property type="project" value="TreeGrafter"/>
</dbReference>
<reference evidence="7" key="1">
    <citation type="submission" date="2023-03" db="EMBL/GenBank/DDBJ databases">
        <title>Massive genome expansion in bonnet fungi (Mycena s.s.) driven by repeated elements and novel gene families across ecological guilds.</title>
        <authorList>
            <consortium name="Lawrence Berkeley National Laboratory"/>
            <person name="Harder C.B."/>
            <person name="Miyauchi S."/>
            <person name="Viragh M."/>
            <person name="Kuo A."/>
            <person name="Thoen E."/>
            <person name="Andreopoulos B."/>
            <person name="Lu D."/>
            <person name="Skrede I."/>
            <person name="Drula E."/>
            <person name="Henrissat B."/>
            <person name="Morin E."/>
            <person name="Kohler A."/>
            <person name="Barry K."/>
            <person name="LaButti K."/>
            <person name="Morin E."/>
            <person name="Salamov A."/>
            <person name="Lipzen A."/>
            <person name="Mereny Z."/>
            <person name="Hegedus B."/>
            <person name="Baldrian P."/>
            <person name="Stursova M."/>
            <person name="Weitz H."/>
            <person name="Taylor A."/>
            <person name="Grigoriev I.V."/>
            <person name="Nagy L.G."/>
            <person name="Martin F."/>
            <person name="Kauserud H."/>
        </authorList>
    </citation>
    <scope>NUCLEOTIDE SEQUENCE</scope>
    <source>
        <strain evidence="7">9144</strain>
    </source>
</reference>
<dbReference type="GO" id="GO:0005375">
    <property type="term" value="F:copper ion transmembrane transporter activity"/>
    <property type="evidence" value="ECO:0007669"/>
    <property type="project" value="UniProtKB-UniRule"/>
</dbReference>
<organism evidence="7 8">
    <name type="scientific">Mycena pura</name>
    <dbReference type="NCBI Taxonomy" id="153505"/>
    <lineage>
        <taxon>Eukaryota</taxon>
        <taxon>Fungi</taxon>
        <taxon>Dikarya</taxon>
        <taxon>Basidiomycota</taxon>
        <taxon>Agaricomycotina</taxon>
        <taxon>Agaricomycetes</taxon>
        <taxon>Agaricomycetidae</taxon>
        <taxon>Agaricales</taxon>
        <taxon>Marasmiineae</taxon>
        <taxon>Mycenaceae</taxon>
        <taxon>Mycena</taxon>
    </lineage>
</organism>
<keyword evidence="5" id="KW-0813">Transport</keyword>
<comment type="subcellular location">
    <subcellularLocation>
        <location evidence="1 5">Membrane</location>
        <topology evidence="1 5">Multi-pass membrane protein</topology>
    </subcellularLocation>
</comment>